<dbReference type="PANTHER" id="PTHR38795">
    <property type="entry name" value="DUF6604 DOMAIN-CONTAINING PROTEIN"/>
    <property type="match status" value="1"/>
</dbReference>
<reference evidence="3 4" key="1">
    <citation type="journal article" date="2014" name="PLoS ONE">
        <title>De novo Genome Assembly of the Fungal Plant Pathogen Pyrenophora semeniperda.</title>
        <authorList>
            <person name="Soliai M.M."/>
            <person name="Meyer S.E."/>
            <person name="Udall J.A."/>
            <person name="Elzinga D.E."/>
            <person name="Hermansen R.A."/>
            <person name="Bodily P.M."/>
            <person name="Hart A.A."/>
            <person name="Coleman C.E."/>
        </authorList>
    </citation>
    <scope>NUCLEOTIDE SEQUENCE [LARGE SCALE GENOMIC DNA]</scope>
    <source>
        <strain evidence="3 4">CCB06</strain>
        <tissue evidence="3">Mycelium</tissue>
    </source>
</reference>
<dbReference type="Pfam" id="PF20253">
    <property type="entry name" value="DUF6604"/>
    <property type="match status" value="1"/>
</dbReference>
<dbReference type="OrthoDB" id="3670250at2759"/>
<gene>
    <name evidence="3" type="ORF">GMOD_00002878</name>
</gene>
<evidence type="ECO:0000313" key="3">
    <source>
        <dbReference type="EMBL" id="RMZ68978.1"/>
    </source>
</evidence>
<evidence type="ECO:0000313" key="4">
    <source>
        <dbReference type="Proteomes" id="UP000265663"/>
    </source>
</evidence>
<proteinExistence type="predicted"/>
<dbReference type="Proteomes" id="UP000265663">
    <property type="component" value="Unassembled WGS sequence"/>
</dbReference>
<accession>A0A3M7M3F3</accession>
<organism evidence="3 4">
    <name type="scientific">Pyrenophora seminiperda CCB06</name>
    <dbReference type="NCBI Taxonomy" id="1302712"/>
    <lineage>
        <taxon>Eukaryota</taxon>
        <taxon>Fungi</taxon>
        <taxon>Dikarya</taxon>
        <taxon>Ascomycota</taxon>
        <taxon>Pezizomycotina</taxon>
        <taxon>Dothideomycetes</taxon>
        <taxon>Pleosporomycetidae</taxon>
        <taxon>Pleosporales</taxon>
        <taxon>Pleosporineae</taxon>
        <taxon>Pleosporaceae</taxon>
        <taxon>Pyrenophora</taxon>
    </lineage>
</organism>
<feature type="domain" description="DUF6604" evidence="2">
    <location>
        <begin position="19"/>
        <end position="229"/>
    </location>
</feature>
<sequence length="838" mass="96420">MSESRISSSTSTVQDGQQAAKYLPKTCEFEVMADIISKNVTKILFPASVDAIFDRVISSRREVHKKHTELPKQKRDLKKDRTHEYFTSIIERAYTKLKPYVTEKSRRGNGKPVAPGDGGPSNAAMENSFAGLKVDDSPDLAEMVTFGATEDATDDLPDMPPAQVDMEEEEIENEFHFQILMLLNELHNILQIVVKLWGAYRDGNIDVVVPSLTTNIAIDMVRQAEADFDELVIRPKKYPVATYPAWTIPAVAYHCQLAEFDKNPLEELVKPDMFHHHGILQRKSTEGPAGTEDIFFQSVFCGIKFHLQRLIAAPESIQEPNIAAMKAHHPWWPKLMFRTIGLMHQYQVALTTWKDFTVCRHDEISLGVQYMVETPSKIPLWATFGIQLFLDIQTTLGLKQSQPFEEICKEVKIWKTRFDGGKDADGQYLADGKQREEFIKLIHENLGLAVECDRFEIYNLHDSSGVKSTSDTTTAGFGTPCKREGSYFLKRHPIRCGLMKHHLYSRVLELRFHGSQAQIKEMTWLAHLYIAGRLIEPDLPRWPDMEFAIHRQGLVHLFDEQGLPTTLTQCESKLKKANSFVSSNTPRERWRPDHARLFKNPRLLGDILADQLEDNTSEGIYRALRRFVCDPTNQARLYGQYNTSPETAQTSPPFQLQNEPCFSALLRDFGNYWLRGDVIDLFFDWTRFTRTSCEELIPSIRYLLSNDEKNCPINDFDTDFYEFALWIIDQAVQSEKPEFGTLRSGEWLEVSKVRSSNRRRHLRNVNMFIEKYAYEGVLMKYGDFNTWKGEGGLVKLLGKVGPMKTVFDYDGQWNANRLYEGWGEEQKAKSNFWRALNR</sequence>
<feature type="region of interest" description="Disordered" evidence="1">
    <location>
        <begin position="101"/>
        <end position="126"/>
    </location>
</feature>
<dbReference type="PANTHER" id="PTHR38795:SF1">
    <property type="entry name" value="DUF6604 DOMAIN-CONTAINING PROTEIN"/>
    <property type="match status" value="1"/>
</dbReference>
<protein>
    <submittedName>
        <fullName evidence="3">Ank-repeat mbp1</fullName>
    </submittedName>
</protein>
<evidence type="ECO:0000259" key="2">
    <source>
        <dbReference type="Pfam" id="PF20253"/>
    </source>
</evidence>
<dbReference type="InterPro" id="IPR046539">
    <property type="entry name" value="DUF6604"/>
</dbReference>
<keyword evidence="4" id="KW-1185">Reference proteome</keyword>
<name>A0A3M7M3F3_9PLEO</name>
<evidence type="ECO:0000256" key="1">
    <source>
        <dbReference type="SAM" id="MobiDB-lite"/>
    </source>
</evidence>
<dbReference type="EMBL" id="KE747817">
    <property type="protein sequence ID" value="RMZ68978.1"/>
    <property type="molecule type" value="Genomic_DNA"/>
</dbReference>
<dbReference type="AlphaFoldDB" id="A0A3M7M3F3"/>